<dbReference type="EMBL" id="ML978962">
    <property type="protein sequence ID" value="KAF1930859.1"/>
    <property type="molecule type" value="Genomic_DNA"/>
</dbReference>
<dbReference type="AlphaFoldDB" id="A0A6A5RTJ4"/>
<organism evidence="1 2">
    <name type="scientific">Didymella exigua CBS 183.55</name>
    <dbReference type="NCBI Taxonomy" id="1150837"/>
    <lineage>
        <taxon>Eukaryota</taxon>
        <taxon>Fungi</taxon>
        <taxon>Dikarya</taxon>
        <taxon>Ascomycota</taxon>
        <taxon>Pezizomycotina</taxon>
        <taxon>Dothideomycetes</taxon>
        <taxon>Pleosporomycetidae</taxon>
        <taxon>Pleosporales</taxon>
        <taxon>Pleosporineae</taxon>
        <taxon>Didymellaceae</taxon>
        <taxon>Didymella</taxon>
    </lineage>
</organism>
<accession>A0A6A5RTJ4</accession>
<dbReference type="GeneID" id="54347324"/>
<keyword evidence="2" id="KW-1185">Reference proteome</keyword>
<reference evidence="1" key="1">
    <citation type="journal article" date="2020" name="Stud. Mycol.">
        <title>101 Dothideomycetes genomes: a test case for predicting lifestyles and emergence of pathogens.</title>
        <authorList>
            <person name="Haridas S."/>
            <person name="Albert R."/>
            <person name="Binder M."/>
            <person name="Bloem J."/>
            <person name="Labutti K."/>
            <person name="Salamov A."/>
            <person name="Andreopoulos B."/>
            <person name="Baker S."/>
            <person name="Barry K."/>
            <person name="Bills G."/>
            <person name="Bluhm B."/>
            <person name="Cannon C."/>
            <person name="Castanera R."/>
            <person name="Culley D."/>
            <person name="Daum C."/>
            <person name="Ezra D."/>
            <person name="Gonzalez J."/>
            <person name="Henrissat B."/>
            <person name="Kuo A."/>
            <person name="Liang C."/>
            <person name="Lipzen A."/>
            <person name="Lutzoni F."/>
            <person name="Magnuson J."/>
            <person name="Mondo S."/>
            <person name="Nolan M."/>
            <person name="Ohm R."/>
            <person name="Pangilinan J."/>
            <person name="Park H.-J."/>
            <person name="Ramirez L."/>
            <person name="Alfaro M."/>
            <person name="Sun H."/>
            <person name="Tritt A."/>
            <person name="Yoshinaga Y."/>
            <person name="Zwiers L.-H."/>
            <person name="Turgeon B."/>
            <person name="Goodwin S."/>
            <person name="Spatafora J."/>
            <person name="Crous P."/>
            <person name="Grigoriev I."/>
        </authorList>
    </citation>
    <scope>NUCLEOTIDE SEQUENCE</scope>
    <source>
        <strain evidence="1">CBS 183.55</strain>
    </source>
</reference>
<protein>
    <submittedName>
        <fullName evidence="1">Uncharacterized protein</fullName>
    </submittedName>
</protein>
<name>A0A6A5RTJ4_9PLEO</name>
<gene>
    <name evidence="1" type="ORF">M421DRAFT_361232</name>
</gene>
<sequence length="305" mass="33452">MRNRNARNRSPNYHADDLAFNDLRNRAPVYGIEHERRDVQNRLAVLAGMDGTDQVDEQSLPLSWDIQQTSSSTHILSSIALQPEFNGLADQVSSMTFGTGGHAYTTTGQPYPASQTRSVELGFDSHGLPLASEGCMNPQLLLLNVEDYDGLQVDIRRQTMALPGSLSLNYPGMNSYPTPIHMLTELGHVPYARERQHSNLPWSPEQNRPGVAHTGDTFDRCQQRPLMGVVTSSGTHTNSHSWMSDVGGTGNTDISWNLDPAMLSFDTTASSSSHSAMDQATTQKASRGIQQGSLVRNPFPGLFLL</sequence>
<evidence type="ECO:0000313" key="1">
    <source>
        <dbReference type="EMBL" id="KAF1930859.1"/>
    </source>
</evidence>
<evidence type="ECO:0000313" key="2">
    <source>
        <dbReference type="Proteomes" id="UP000800082"/>
    </source>
</evidence>
<dbReference type="Proteomes" id="UP000800082">
    <property type="component" value="Unassembled WGS sequence"/>
</dbReference>
<proteinExistence type="predicted"/>
<dbReference type="RefSeq" id="XP_033451107.1">
    <property type="nucleotide sequence ID" value="XM_033589676.1"/>
</dbReference>